<dbReference type="SMART" id="SM00867">
    <property type="entry name" value="YceI"/>
    <property type="match status" value="1"/>
</dbReference>
<organism evidence="3 4">
    <name type="scientific">Deinococcus irradiatisoli</name>
    <dbReference type="NCBI Taxonomy" id="2202254"/>
    <lineage>
        <taxon>Bacteria</taxon>
        <taxon>Thermotogati</taxon>
        <taxon>Deinococcota</taxon>
        <taxon>Deinococci</taxon>
        <taxon>Deinococcales</taxon>
        <taxon>Deinococcaceae</taxon>
        <taxon>Deinococcus</taxon>
    </lineage>
</organism>
<protein>
    <recommendedName>
        <fullName evidence="2">Lipid/polyisoprenoid-binding YceI-like domain-containing protein</fullName>
    </recommendedName>
</protein>
<dbReference type="Gene3D" id="2.40.128.110">
    <property type="entry name" value="Lipid/polyisoprenoid-binding, YceI-like"/>
    <property type="match status" value="1"/>
</dbReference>
<accession>A0A2Z3JAB4</accession>
<evidence type="ECO:0000256" key="1">
    <source>
        <dbReference type="SAM" id="SignalP"/>
    </source>
</evidence>
<dbReference type="InterPro" id="IPR007372">
    <property type="entry name" value="Lipid/polyisoprenoid-bd_YceI"/>
</dbReference>
<dbReference type="InterPro" id="IPR036761">
    <property type="entry name" value="TTHA0802/YceI-like_sf"/>
</dbReference>
<reference evidence="3 4" key="1">
    <citation type="submission" date="2018-05" db="EMBL/GenBank/DDBJ databases">
        <title>Complete Genome Sequence of Deinococcus sp. strain 17bor-2.</title>
        <authorList>
            <person name="Srinivasan S."/>
        </authorList>
    </citation>
    <scope>NUCLEOTIDE SEQUENCE [LARGE SCALE GENOMIC DNA]</scope>
    <source>
        <strain evidence="3 4">17bor-2</strain>
    </source>
</reference>
<feature type="domain" description="Lipid/polyisoprenoid-binding YceI-like" evidence="2">
    <location>
        <begin position="33"/>
        <end position="193"/>
    </location>
</feature>
<feature type="chain" id="PRO_5016332209" description="Lipid/polyisoprenoid-binding YceI-like domain-containing protein" evidence="1">
    <location>
        <begin position="28"/>
        <end position="193"/>
    </location>
</feature>
<dbReference type="PANTHER" id="PTHR34406">
    <property type="entry name" value="PROTEIN YCEI"/>
    <property type="match status" value="1"/>
</dbReference>
<keyword evidence="1" id="KW-0732">Signal</keyword>
<sequence length="193" mass="20537">MLIAAQRSFRALSVIGLCLGLAGHAGAQTVHYRTVSDPSTQAQFNFRVTLIPVPGHIKAVKARLNFDPQQLGAVSGEVRVPLATLDTGIGLRDRHARAYLKAEQFPEAVFTLKSLSSPGRLPVGQTVQGIVNGTFSLAGISRALSTPVTLQRSASGRITVRTSFNLTLRDHGVRIPGADADTDVQVTFTVAPQ</sequence>
<dbReference type="AlphaFoldDB" id="A0A2Z3JAB4"/>
<evidence type="ECO:0000313" key="3">
    <source>
        <dbReference type="EMBL" id="AWN22033.1"/>
    </source>
</evidence>
<dbReference type="EMBL" id="CP029494">
    <property type="protein sequence ID" value="AWN22033.1"/>
    <property type="molecule type" value="Genomic_DNA"/>
</dbReference>
<keyword evidence="4" id="KW-1185">Reference proteome</keyword>
<dbReference type="Pfam" id="PF04264">
    <property type="entry name" value="YceI"/>
    <property type="match status" value="1"/>
</dbReference>
<dbReference type="PANTHER" id="PTHR34406:SF1">
    <property type="entry name" value="PROTEIN YCEI"/>
    <property type="match status" value="1"/>
</dbReference>
<evidence type="ECO:0000313" key="4">
    <source>
        <dbReference type="Proteomes" id="UP000245368"/>
    </source>
</evidence>
<dbReference type="OrthoDB" id="68913at2"/>
<feature type="signal peptide" evidence="1">
    <location>
        <begin position="1"/>
        <end position="27"/>
    </location>
</feature>
<gene>
    <name evidence="3" type="ORF">DKM44_01265</name>
</gene>
<proteinExistence type="predicted"/>
<dbReference type="SUPFAM" id="SSF101874">
    <property type="entry name" value="YceI-like"/>
    <property type="match status" value="1"/>
</dbReference>
<evidence type="ECO:0000259" key="2">
    <source>
        <dbReference type="SMART" id="SM00867"/>
    </source>
</evidence>
<dbReference type="KEGG" id="dez:DKM44_01265"/>
<dbReference type="Proteomes" id="UP000245368">
    <property type="component" value="Chromosome"/>
</dbReference>
<name>A0A2Z3JAB4_9DEIO</name>
<dbReference type="RefSeq" id="WP_109824760.1">
    <property type="nucleotide sequence ID" value="NZ_CP029494.1"/>
</dbReference>